<dbReference type="Gene3D" id="1.20.58.390">
    <property type="entry name" value="Neurotransmitter-gated ion-channel transmembrane domain"/>
    <property type="match status" value="1"/>
</dbReference>
<evidence type="ECO:0008006" key="5">
    <source>
        <dbReference type="Google" id="ProtNLM"/>
    </source>
</evidence>
<dbReference type="EMBL" id="JH993063">
    <property type="protein sequence ID" value="EKX37151.1"/>
    <property type="molecule type" value="Genomic_DNA"/>
</dbReference>
<reference evidence="3" key="3">
    <citation type="submission" date="2016-03" db="UniProtKB">
        <authorList>
            <consortium name="EnsemblProtists"/>
        </authorList>
    </citation>
    <scope>IDENTIFICATION</scope>
</reference>
<dbReference type="SUPFAM" id="SSF90112">
    <property type="entry name" value="Neurotransmitter-gated ion-channel transmembrane pore"/>
    <property type="match status" value="1"/>
</dbReference>
<dbReference type="RefSeq" id="XP_005824131.1">
    <property type="nucleotide sequence ID" value="XM_005824074.1"/>
</dbReference>
<dbReference type="PaxDb" id="55529-EKX37151"/>
<keyword evidence="1" id="KW-0812">Transmembrane</keyword>
<dbReference type="KEGG" id="gtt:GUITHDRAFT_155052"/>
<name>L1ILL9_GUITC</name>
<feature type="non-terminal residue" evidence="2">
    <location>
        <position position="292"/>
    </location>
</feature>
<dbReference type="HOGENOM" id="CLU_955087_0_0_1"/>
<dbReference type="AlphaFoldDB" id="L1ILL9"/>
<feature type="transmembrane region" description="Helical" evidence="1">
    <location>
        <begin position="92"/>
        <end position="118"/>
    </location>
</feature>
<dbReference type="GeneID" id="17293913"/>
<accession>L1ILL9</accession>
<feature type="transmembrane region" description="Helical" evidence="1">
    <location>
        <begin position="63"/>
        <end position="86"/>
    </location>
</feature>
<keyword evidence="1" id="KW-1133">Transmembrane helix</keyword>
<dbReference type="InterPro" id="IPR036719">
    <property type="entry name" value="Neuro-gated_channel_TM_sf"/>
</dbReference>
<keyword evidence="1" id="KW-0472">Membrane</keyword>
<reference evidence="4" key="2">
    <citation type="submission" date="2012-11" db="EMBL/GenBank/DDBJ databases">
        <authorList>
            <person name="Kuo A."/>
            <person name="Curtis B.A."/>
            <person name="Tanifuji G."/>
            <person name="Burki F."/>
            <person name="Gruber A."/>
            <person name="Irimia M."/>
            <person name="Maruyama S."/>
            <person name="Arias M.C."/>
            <person name="Ball S.G."/>
            <person name="Gile G.H."/>
            <person name="Hirakawa Y."/>
            <person name="Hopkins J.F."/>
            <person name="Rensing S.A."/>
            <person name="Schmutz J."/>
            <person name="Symeonidi A."/>
            <person name="Elias M."/>
            <person name="Eveleigh R.J."/>
            <person name="Herman E.K."/>
            <person name="Klute M.J."/>
            <person name="Nakayama T."/>
            <person name="Obornik M."/>
            <person name="Reyes-Prieto A."/>
            <person name="Armbrust E.V."/>
            <person name="Aves S.J."/>
            <person name="Beiko R.G."/>
            <person name="Coutinho P."/>
            <person name="Dacks J.B."/>
            <person name="Durnford D.G."/>
            <person name="Fast N.M."/>
            <person name="Green B.R."/>
            <person name="Grisdale C."/>
            <person name="Hempe F."/>
            <person name="Henrissat B."/>
            <person name="Hoppner M.P."/>
            <person name="Ishida K.-I."/>
            <person name="Kim E."/>
            <person name="Koreny L."/>
            <person name="Kroth P.G."/>
            <person name="Liu Y."/>
            <person name="Malik S.-B."/>
            <person name="Maier U.G."/>
            <person name="McRose D."/>
            <person name="Mock T."/>
            <person name="Neilson J.A."/>
            <person name="Onodera N.T."/>
            <person name="Poole A.M."/>
            <person name="Pritham E.J."/>
            <person name="Richards T.A."/>
            <person name="Rocap G."/>
            <person name="Roy S.W."/>
            <person name="Sarai C."/>
            <person name="Schaack S."/>
            <person name="Shirato S."/>
            <person name="Slamovits C.H."/>
            <person name="Spencer D.F."/>
            <person name="Suzuki S."/>
            <person name="Worden A.Z."/>
            <person name="Zauner S."/>
            <person name="Barry K."/>
            <person name="Bell C."/>
            <person name="Bharti A.K."/>
            <person name="Crow J.A."/>
            <person name="Grimwood J."/>
            <person name="Kramer R."/>
            <person name="Lindquist E."/>
            <person name="Lucas S."/>
            <person name="Salamov A."/>
            <person name="McFadden G.I."/>
            <person name="Lane C.E."/>
            <person name="Keeling P.J."/>
            <person name="Gray M.W."/>
            <person name="Grigoriev I.V."/>
            <person name="Archibald J.M."/>
        </authorList>
    </citation>
    <scope>NUCLEOTIDE SEQUENCE</scope>
    <source>
        <strain evidence="4">CCMP2712</strain>
    </source>
</reference>
<dbReference type="InterPro" id="IPR038050">
    <property type="entry name" value="Neuro_actylchol_rec"/>
</dbReference>
<evidence type="ECO:0000313" key="3">
    <source>
        <dbReference type="EnsemblProtists" id="EKX37151"/>
    </source>
</evidence>
<evidence type="ECO:0000256" key="1">
    <source>
        <dbReference type="SAM" id="Phobius"/>
    </source>
</evidence>
<evidence type="ECO:0000313" key="4">
    <source>
        <dbReference type="Proteomes" id="UP000011087"/>
    </source>
</evidence>
<dbReference type="EnsemblProtists" id="EKX37151">
    <property type="protein sequence ID" value="EKX37151"/>
    <property type="gene ID" value="GUITHDRAFT_155052"/>
</dbReference>
<dbReference type="GO" id="GO:0016020">
    <property type="term" value="C:membrane"/>
    <property type="evidence" value="ECO:0007669"/>
    <property type="project" value="InterPro"/>
</dbReference>
<keyword evidence="4" id="KW-1185">Reference proteome</keyword>
<evidence type="ECO:0000313" key="2">
    <source>
        <dbReference type="EMBL" id="EKX37151.1"/>
    </source>
</evidence>
<organism evidence="2">
    <name type="scientific">Guillardia theta (strain CCMP2712)</name>
    <name type="common">Cryptophyte</name>
    <dbReference type="NCBI Taxonomy" id="905079"/>
    <lineage>
        <taxon>Eukaryota</taxon>
        <taxon>Cryptophyceae</taxon>
        <taxon>Pyrenomonadales</taxon>
        <taxon>Geminigeraceae</taxon>
        <taxon>Guillardia</taxon>
    </lineage>
</organism>
<reference evidence="2 4" key="1">
    <citation type="journal article" date="2012" name="Nature">
        <title>Algal genomes reveal evolutionary mosaicism and the fate of nucleomorphs.</title>
        <authorList>
            <consortium name="DOE Joint Genome Institute"/>
            <person name="Curtis B.A."/>
            <person name="Tanifuji G."/>
            <person name="Burki F."/>
            <person name="Gruber A."/>
            <person name="Irimia M."/>
            <person name="Maruyama S."/>
            <person name="Arias M.C."/>
            <person name="Ball S.G."/>
            <person name="Gile G.H."/>
            <person name="Hirakawa Y."/>
            <person name="Hopkins J.F."/>
            <person name="Kuo A."/>
            <person name="Rensing S.A."/>
            <person name="Schmutz J."/>
            <person name="Symeonidi A."/>
            <person name="Elias M."/>
            <person name="Eveleigh R.J."/>
            <person name="Herman E.K."/>
            <person name="Klute M.J."/>
            <person name="Nakayama T."/>
            <person name="Obornik M."/>
            <person name="Reyes-Prieto A."/>
            <person name="Armbrust E.V."/>
            <person name="Aves S.J."/>
            <person name="Beiko R.G."/>
            <person name="Coutinho P."/>
            <person name="Dacks J.B."/>
            <person name="Durnford D.G."/>
            <person name="Fast N.M."/>
            <person name="Green B.R."/>
            <person name="Grisdale C.J."/>
            <person name="Hempel F."/>
            <person name="Henrissat B."/>
            <person name="Hoppner M.P."/>
            <person name="Ishida K."/>
            <person name="Kim E."/>
            <person name="Koreny L."/>
            <person name="Kroth P.G."/>
            <person name="Liu Y."/>
            <person name="Malik S.B."/>
            <person name="Maier U.G."/>
            <person name="McRose D."/>
            <person name="Mock T."/>
            <person name="Neilson J.A."/>
            <person name="Onodera N.T."/>
            <person name="Poole A.M."/>
            <person name="Pritham E.J."/>
            <person name="Richards T.A."/>
            <person name="Rocap G."/>
            <person name="Roy S.W."/>
            <person name="Sarai C."/>
            <person name="Schaack S."/>
            <person name="Shirato S."/>
            <person name="Slamovits C.H."/>
            <person name="Spencer D.F."/>
            <person name="Suzuki S."/>
            <person name="Worden A.Z."/>
            <person name="Zauner S."/>
            <person name="Barry K."/>
            <person name="Bell C."/>
            <person name="Bharti A.K."/>
            <person name="Crow J.A."/>
            <person name="Grimwood J."/>
            <person name="Kramer R."/>
            <person name="Lindquist E."/>
            <person name="Lucas S."/>
            <person name="Salamov A."/>
            <person name="McFadden G.I."/>
            <person name="Lane C.E."/>
            <person name="Keeling P.J."/>
            <person name="Gray M.W."/>
            <person name="Grigoriev I.V."/>
            <person name="Archibald J.M."/>
        </authorList>
    </citation>
    <scope>NUCLEOTIDE SEQUENCE</scope>
    <source>
        <strain evidence="2 4">CCMP2712</strain>
    </source>
</reference>
<protein>
    <recommendedName>
        <fullName evidence="5">Neurotransmitter-gated ion-channel transmembrane domain-containing protein</fullName>
    </recommendedName>
</protein>
<proteinExistence type="predicted"/>
<dbReference type="GO" id="GO:0006811">
    <property type="term" value="P:monoatomic ion transport"/>
    <property type="evidence" value="ECO:0007669"/>
    <property type="project" value="InterPro"/>
</dbReference>
<dbReference type="OrthoDB" id="5975154at2759"/>
<gene>
    <name evidence="2" type="ORF">GUITHDRAFT_155052</name>
</gene>
<dbReference type="Proteomes" id="UP000011087">
    <property type="component" value="Unassembled WGS sequence"/>
</dbReference>
<sequence length="292" mass="33135">MMNIALPLTTCSTVGWAAFAIEPSALADRCSVTLVMLLTMVAYKNMVSSALPPINYLTILDWYILFCFGNMILVIIENVVATLWSVEPDAELPGILIIICIYIAGMLIFVGYAMGVWFQKLRSALPETEIKPLQNKRMKHSQEKSQHIIWVAPMDKQINRTECMECSEGDLEQKIKKFLQNQNFAAIFEGSESFDVRCYKRNHFYSLLYPDKTFKPEDDYMFALIFLPLPANDDVMREAMKKLRKAFSKSSIQGWMSSGNAMLEPLNSEFYPVLGMKTKKPGSKVSGSRCIV</sequence>